<feature type="region of interest" description="Disordered" evidence="1">
    <location>
        <begin position="539"/>
        <end position="558"/>
    </location>
</feature>
<proteinExistence type="predicted"/>
<protein>
    <recommendedName>
        <fullName evidence="4">P-loop containing nucleoside triphosphate hydrolase protein</fullName>
    </recommendedName>
</protein>
<organism evidence="2 3">
    <name type="scientific">Phyllosticta capitalensis</name>
    <dbReference type="NCBI Taxonomy" id="121624"/>
    <lineage>
        <taxon>Eukaryota</taxon>
        <taxon>Fungi</taxon>
        <taxon>Dikarya</taxon>
        <taxon>Ascomycota</taxon>
        <taxon>Pezizomycotina</taxon>
        <taxon>Dothideomycetes</taxon>
        <taxon>Dothideomycetes incertae sedis</taxon>
        <taxon>Botryosphaeriales</taxon>
        <taxon>Phyllostictaceae</taxon>
        <taxon>Phyllosticta</taxon>
    </lineage>
</organism>
<evidence type="ECO:0000313" key="3">
    <source>
        <dbReference type="Proteomes" id="UP001492380"/>
    </source>
</evidence>
<keyword evidence="3" id="KW-1185">Reference proteome</keyword>
<evidence type="ECO:0008006" key="4">
    <source>
        <dbReference type="Google" id="ProtNLM"/>
    </source>
</evidence>
<evidence type="ECO:0000256" key="1">
    <source>
        <dbReference type="SAM" id="MobiDB-lite"/>
    </source>
</evidence>
<dbReference type="EMBL" id="JBBWRZ010000010">
    <property type="protein sequence ID" value="KAK8227516.1"/>
    <property type="molecule type" value="Genomic_DNA"/>
</dbReference>
<evidence type="ECO:0000313" key="2">
    <source>
        <dbReference type="EMBL" id="KAK8227516.1"/>
    </source>
</evidence>
<sequence>MPPKHTHRNSDAELARYRTLLESSSSKSGSGLTEDLLNAPLFSWSVRRALSGTPAAFTQYALLGHERVAARRQQQQTADHHNDDDDGEANGHGGEEAAAPPASDLEPLFLNTNAPFSVFLCGSQGSGKSHTLSCILEGCLLREPDAAAIGRLSQPLEAIVFHYDAWSGGGGICEAAHLASQGIKVRVLASPSNYWALERAYRKEVRGGRVEVGVLKLSEADLSAKRMLTLMAFDGHEGKVPLYMEVIHRILRDMGAAAQGRSGFNYTLFKQILDAERFTPDQRGPLNLRLQLLESLMYLPAMGAPKGATSLFATEPGTLTIVDLSDPFIDPSSACTLFDLSLSLFLEHGSSTGRVIALDEAHKYMSTSSETASSAAAGRFTSSLLAAIRLQRHVGMRIVIATQEPSVDTRLLDLCSLTVVHRFSSPAWMDVLSKHLAAGGGAAKKGMVSRVEEDGVMKSSSELFDEIVQMGVGECLVFCPSGVVRVHEGAVDGEPIVRRLGREVLRCKTRARVTNDGGRSVLSMREVEDAVKQIVEELEEKGKIEQKKEPEQPRKEAQ</sequence>
<dbReference type="Proteomes" id="UP001492380">
    <property type="component" value="Unassembled WGS sequence"/>
</dbReference>
<feature type="region of interest" description="Disordered" evidence="1">
    <location>
        <begin position="70"/>
        <end position="102"/>
    </location>
</feature>
<reference evidence="2 3" key="1">
    <citation type="submission" date="2024-04" db="EMBL/GenBank/DDBJ databases">
        <title>Phyllosticta paracitricarpa is synonymous to the EU quarantine fungus P. citricarpa based on phylogenomic analyses.</title>
        <authorList>
            <consortium name="Lawrence Berkeley National Laboratory"/>
            <person name="Van Ingen-Buijs V.A."/>
            <person name="Van Westerhoven A.C."/>
            <person name="Haridas S."/>
            <person name="Skiadas P."/>
            <person name="Martin F."/>
            <person name="Groenewald J.Z."/>
            <person name="Crous P.W."/>
            <person name="Seidl M.F."/>
        </authorList>
    </citation>
    <scope>NUCLEOTIDE SEQUENCE [LARGE SCALE GENOMIC DNA]</scope>
    <source>
        <strain evidence="2 3">CBS 123374</strain>
    </source>
</reference>
<comment type="caution">
    <text evidence="2">The sequence shown here is derived from an EMBL/GenBank/DDBJ whole genome shotgun (WGS) entry which is preliminary data.</text>
</comment>
<dbReference type="SUPFAM" id="SSF52540">
    <property type="entry name" value="P-loop containing nucleoside triphosphate hydrolases"/>
    <property type="match status" value="1"/>
</dbReference>
<name>A0ABR1YFK8_9PEZI</name>
<gene>
    <name evidence="2" type="ORF">HDK90DRAFT_62151</name>
</gene>
<accession>A0ABR1YFK8</accession>
<dbReference type="Gene3D" id="3.40.50.300">
    <property type="entry name" value="P-loop containing nucleotide triphosphate hydrolases"/>
    <property type="match status" value="1"/>
</dbReference>
<dbReference type="InterPro" id="IPR027417">
    <property type="entry name" value="P-loop_NTPase"/>
</dbReference>